<keyword evidence="4 13" id="KW-0963">Cytoplasm</keyword>
<evidence type="ECO:0000256" key="11">
    <source>
        <dbReference type="ARBA" id="ARBA00023146"/>
    </source>
</evidence>
<dbReference type="InterPro" id="IPR004188">
    <property type="entry name" value="Phe-tRNA_ligase_II_N"/>
</dbReference>
<evidence type="ECO:0000256" key="1">
    <source>
        <dbReference type="ARBA" id="ARBA00004496"/>
    </source>
</evidence>
<dbReference type="HAMAP" id="MF_00281">
    <property type="entry name" value="Phe_tRNA_synth_alpha1"/>
    <property type="match status" value="1"/>
</dbReference>
<evidence type="ECO:0000256" key="13">
    <source>
        <dbReference type="HAMAP-Rule" id="MF_00281"/>
    </source>
</evidence>
<reference evidence="15 16" key="1">
    <citation type="journal article" date="2016" name="Nat. Commun.">
        <title>Thousands of microbial genomes shed light on interconnected biogeochemical processes in an aquifer system.</title>
        <authorList>
            <person name="Anantharaman K."/>
            <person name="Brown C.T."/>
            <person name="Hug L.A."/>
            <person name="Sharon I."/>
            <person name="Castelle C.J."/>
            <person name="Probst A.J."/>
            <person name="Thomas B.C."/>
            <person name="Singh A."/>
            <person name="Wilkins M.J."/>
            <person name="Karaoz U."/>
            <person name="Brodie E.L."/>
            <person name="Williams K.H."/>
            <person name="Hubbard S.S."/>
            <person name="Banfield J.F."/>
        </authorList>
    </citation>
    <scope>NUCLEOTIDE SEQUENCE [LARGE SCALE GENOMIC DNA]</scope>
</reference>
<evidence type="ECO:0000256" key="8">
    <source>
        <dbReference type="ARBA" id="ARBA00022840"/>
    </source>
</evidence>
<comment type="similarity">
    <text evidence="2 13">Belongs to the class-II aminoacyl-tRNA synthetase family. Phe-tRNA synthetase alpha subunit type 1 subfamily.</text>
</comment>
<evidence type="ECO:0000256" key="5">
    <source>
        <dbReference type="ARBA" id="ARBA00022598"/>
    </source>
</evidence>
<evidence type="ECO:0000259" key="14">
    <source>
        <dbReference type="PROSITE" id="PS50862"/>
    </source>
</evidence>
<evidence type="ECO:0000313" key="16">
    <source>
        <dbReference type="Proteomes" id="UP000178222"/>
    </source>
</evidence>
<dbReference type="EC" id="6.1.1.20" evidence="13"/>
<dbReference type="InterPro" id="IPR006195">
    <property type="entry name" value="aa-tRNA-synth_II"/>
</dbReference>
<keyword evidence="9 13" id="KW-0460">Magnesium</keyword>
<dbReference type="InterPro" id="IPR022911">
    <property type="entry name" value="Phe_tRNA_ligase_alpha1_bac"/>
</dbReference>
<keyword evidence="10 13" id="KW-0648">Protein biosynthesis</keyword>
<evidence type="ECO:0000256" key="9">
    <source>
        <dbReference type="ARBA" id="ARBA00022842"/>
    </source>
</evidence>
<accession>A0A1G2RSF9</accession>
<dbReference type="GO" id="GO:0004826">
    <property type="term" value="F:phenylalanine-tRNA ligase activity"/>
    <property type="evidence" value="ECO:0007669"/>
    <property type="project" value="UniProtKB-UniRule"/>
</dbReference>
<dbReference type="AlphaFoldDB" id="A0A1G2RSF9"/>
<keyword evidence="7 13" id="KW-0547">Nucleotide-binding</keyword>
<proteinExistence type="inferred from homology"/>
<evidence type="ECO:0000313" key="15">
    <source>
        <dbReference type="EMBL" id="OHA75780.1"/>
    </source>
</evidence>
<organism evidence="15 16">
    <name type="scientific">Candidatus Wildermuthbacteria bacterium RIFCSPLOWO2_02_FULL_47_9c</name>
    <dbReference type="NCBI Taxonomy" id="1802466"/>
    <lineage>
        <taxon>Bacteria</taxon>
        <taxon>Candidatus Wildermuthiibacteriota</taxon>
    </lineage>
</organism>
<evidence type="ECO:0000256" key="10">
    <source>
        <dbReference type="ARBA" id="ARBA00022917"/>
    </source>
</evidence>
<keyword evidence="11 13" id="KW-0030">Aminoacyl-tRNA synthetase</keyword>
<gene>
    <name evidence="13" type="primary">pheS</name>
    <name evidence="15" type="ORF">A3J30_02545</name>
</gene>
<evidence type="ECO:0000256" key="7">
    <source>
        <dbReference type="ARBA" id="ARBA00022741"/>
    </source>
</evidence>
<dbReference type="CDD" id="cd00496">
    <property type="entry name" value="PheRS_alpha_core"/>
    <property type="match status" value="1"/>
</dbReference>
<keyword evidence="8 13" id="KW-0067">ATP-binding</keyword>
<comment type="cofactor">
    <cofactor evidence="13">
        <name>Mg(2+)</name>
        <dbReference type="ChEBI" id="CHEBI:18420"/>
    </cofactor>
    <text evidence="13">Binds 2 magnesium ions per tetramer.</text>
</comment>
<evidence type="ECO:0000256" key="6">
    <source>
        <dbReference type="ARBA" id="ARBA00022723"/>
    </source>
</evidence>
<evidence type="ECO:0000256" key="2">
    <source>
        <dbReference type="ARBA" id="ARBA00010207"/>
    </source>
</evidence>
<name>A0A1G2RSF9_9BACT</name>
<dbReference type="InterPro" id="IPR002319">
    <property type="entry name" value="Phenylalanyl-tRNA_Synthase"/>
</dbReference>
<dbReference type="PANTHER" id="PTHR11538:SF41">
    <property type="entry name" value="PHENYLALANINE--TRNA LIGASE, MITOCHONDRIAL"/>
    <property type="match status" value="1"/>
</dbReference>
<dbReference type="InterPro" id="IPR004529">
    <property type="entry name" value="Phe-tRNA-synth_IIc_asu"/>
</dbReference>
<dbReference type="GO" id="GO:0000287">
    <property type="term" value="F:magnesium ion binding"/>
    <property type="evidence" value="ECO:0007669"/>
    <property type="project" value="UniProtKB-UniRule"/>
</dbReference>
<dbReference type="SUPFAM" id="SSF46589">
    <property type="entry name" value="tRNA-binding arm"/>
    <property type="match status" value="1"/>
</dbReference>
<keyword evidence="5 13" id="KW-0436">Ligase</keyword>
<dbReference type="Pfam" id="PF01409">
    <property type="entry name" value="tRNA-synt_2d"/>
    <property type="match status" value="1"/>
</dbReference>
<dbReference type="SUPFAM" id="SSF55681">
    <property type="entry name" value="Class II aaRS and biotin synthetases"/>
    <property type="match status" value="1"/>
</dbReference>
<dbReference type="PROSITE" id="PS50862">
    <property type="entry name" value="AA_TRNA_LIGASE_II"/>
    <property type="match status" value="1"/>
</dbReference>
<comment type="subunit">
    <text evidence="3 13">Tetramer of two alpha and two beta subunits.</text>
</comment>
<dbReference type="Proteomes" id="UP000178222">
    <property type="component" value="Unassembled WGS sequence"/>
</dbReference>
<dbReference type="GO" id="GO:0006432">
    <property type="term" value="P:phenylalanyl-tRNA aminoacylation"/>
    <property type="evidence" value="ECO:0007669"/>
    <property type="project" value="UniProtKB-UniRule"/>
</dbReference>
<dbReference type="Gene3D" id="3.30.930.10">
    <property type="entry name" value="Bira Bifunctional Protein, Domain 2"/>
    <property type="match status" value="1"/>
</dbReference>
<dbReference type="InterPro" id="IPR045864">
    <property type="entry name" value="aa-tRNA-synth_II/BPL/LPL"/>
</dbReference>
<dbReference type="GO" id="GO:0005524">
    <property type="term" value="F:ATP binding"/>
    <property type="evidence" value="ECO:0007669"/>
    <property type="project" value="UniProtKB-UniRule"/>
</dbReference>
<dbReference type="PANTHER" id="PTHR11538">
    <property type="entry name" value="PHENYLALANYL-TRNA SYNTHETASE"/>
    <property type="match status" value="1"/>
</dbReference>
<comment type="caution">
    <text evidence="15">The sequence shown here is derived from an EMBL/GenBank/DDBJ whole genome shotgun (WGS) entry which is preliminary data.</text>
</comment>
<dbReference type="GO" id="GO:0005737">
    <property type="term" value="C:cytoplasm"/>
    <property type="evidence" value="ECO:0007669"/>
    <property type="project" value="UniProtKB-SubCell"/>
</dbReference>
<sequence>MPISELKKQALAVFSGAKNLAELDSAYHLYLGRKGKLTLLLRSLRELPETSRREKGKEANDLHDFLEQQFSKRKQELQKEEFTQSEKAERIDVTAPGKRIALGRLHPLTRVQRAAIRIFGSMGFGVAEGPHIEAEWYNFDALNIPANHPARDMWDTFWLKDSKNSRLLLRTHTSPVQIRYMESHQPPFRIIAPGRVFRYEATDAKHSFDLHQLEGLMVGRDVSVAHFKAVIQKFYELFFAKSMTIRLRPSYFPFVEPGFEVDMSCVICGGTGKKAKNTPCSSCGHTGWLEMMGAGMVHPNVFKAAGYNPREWQGFAFGMGVERLAMMKFGVPDIRLFFEGDLQFIRQF</sequence>
<comment type="subcellular location">
    <subcellularLocation>
        <location evidence="1 13">Cytoplasm</location>
    </subcellularLocation>
</comment>
<evidence type="ECO:0000256" key="12">
    <source>
        <dbReference type="ARBA" id="ARBA00049255"/>
    </source>
</evidence>
<keyword evidence="6 13" id="KW-0479">Metal-binding</keyword>
<dbReference type="GO" id="GO:0000049">
    <property type="term" value="F:tRNA binding"/>
    <property type="evidence" value="ECO:0007669"/>
    <property type="project" value="InterPro"/>
</dbReference>
<dbReference type="InterPro" id="IPR010978">
    <property type="entry name" value="tRNA-bd_arm"/>
</dbReference>
<evidence type="ECO:0000256" key="3">
    <source>
        <dbReference type="ARBA" id="ARBA00011209"/>
    </source>
</evidence>
<feature type="domain" description="Aminoacyl-transfer RNA synthetases class-II family profile" evidence="14">
    <location>
        <begin position="109"/>
        <end position="339"/>
    </location>
</feature>
<evidence type="ECO:0000256" key="4">
    <source>
        <dbReference type="ARBA" id="ARBA00022490"/>
    </source>
</evidence>
<comment type="catalytic activity">
    <reaction evidence="12 13">
        <text>tRNA(Phe) + L-phenylalanine + ATP = L-phenylalanyl-tRNA(Phe) + AMP + diphosphate + H(+)</text>
        <dbReference type="Rhea" id="RHEA:19413"/>
        <dbReference type="Rhea" id="RHEA-COMP:9668"/>
        <dbReference type="Rhea" id="RHEA-COMP:9699"/>
        <dbReference type="ChEBI" id="CHEBI:15378"/>
        <dbReference type="ChEBI" id="CHEBI:30616"/>
        <dbReference type="ChEBI" id="CHEBI:33019"/>
        <dbReference type="ChEBI" id="CHEBI:58095"/>
        <dbReference type="ChEBI" id="CHEBI:78442"/>
        <dbReference type="ChEBI" id="CHEBI:78531"/>
        <dbReference type="ChEBI" id="CHEBI:456215"/>
        <dbReference type="EC" id="6.1.1.20"/>
    </reaction>
</comment>
<dbReference type="Pfam" id="PF02912">
    <property type="entry name" value="Phe_tRNA-synt_N"/>
    <property type="match status" value="1"/>
</dbReference>
<dbReference type="NCBIfam" id="TIGR00468">
    <property type="entry name" value="pheS"/>
    <property type="match status" value="1"/>
</dbReference>
<protein>
    <recommendedName>
        <fullName evidence="13">Phenylalanine--tRNA ligase alpha subunit</fullName>
        <ecNumber evidence="13">6.1.1.20</ecNumber>
    </recommendedName>
    <alternativeName>
        <fullName evidence="13">Phenylalanyl-tRNA synthetase alpha subunit</fullName>
        <shortName evidence="13">PheRS</shortName>
    </alternativeName>
</protein>
<feature type="binding site" evidence="13">
    <location>
        <position position="256"/>
    </location>
    <ligand>
        <name>Mg(2+)</name>
        <dbReference type="ChEBI" id="CHEBI:18420"/>
        <note>shared with beta subunit</note>
    </ligand>
</feature>
<dbReference type="EMBL" id="MHUL01000051">
    <property type="protein sequence ID" value="OHA75780.1"/>
    <property type="molecule type" value="Genomic_DNA"/>
</dbReference>